<keyword evidence="14" id="KW-1185">Reference proteome</keyword>
<dbReference type="Pfam" id="PF03454">
    <property type="entry name" value="MoeA_C"/>
    <property type="match status" value="1"/>
</dbReference>
<gene>
    <name evidence="13" type="primary">moeA_2</name>
    <name evidence="13" type="ORF">LOKO_02047</name>
</gene>
<dbReference type="EC" id="2.10.1.1" evidence="11"/>
<accession>A0A125R057</accession>
<evidence type="ECO:0000256" key="1">
    <source>
        <dbReference type="ARBA" id="ARBA00001946"/>
    </source>
</evidence>
<dbReference type="KEGG" id="hco:LOKO_02047"/>
<evidence type="ECO:0000256" key="8">
    <source>
        <dbReference type="ARBA" id="ARBA00022842"/>
    </source>
</evidence>
<dbReference type="PANTHER" id="PTHR10192:SF31">
    <property type="entry name" value="MOLYBDOPTERIN MOLYBDENUMTRANSFERASE"/>
    <property type="match status" value="1"/>
</dbReference>
<evidence type="ECO:0000313" key="13">
    <source>
        <dbReference type="EMBL" id="AMD01114.1"/>
    </source>
</evidence>
<dbReference type="GO" id="GO:0061599">
    <property type="term" value="F:molybdopterin molybdotransferase activity"/>
    <property type="evidence" value="ECO:0007669"/>
    <property type="project" value="UniProtKB-UniRule"/>
</dbReference>
<dbReference type="Gene3D" id="3.90.105.10">
    <property type="entry name" value="Molybdopterin biosynthesis moea protein, domain 2"/>
    <property type="match status" value="1"/>
</dbReference>
<comment type="function">
    <text evidence="2 11">Catalyzes the insertion of molybdate into adenylated molybdopterin with the concomitant release of AMP.</text>
</comment>
<dbReference type="GO" id="GO:0006777">
    <property type="term" value="P:Mo-molybdopterin cofactor biosynthetic process"/>
    <property type="evidence" value="ECO:0007669"/>
    <property type="project" value="UniProtKB-UniRule"/>
</dbReference>
<dbReference type="EMBL" id="CP014226">
    <property type="protein sequence ID" value="AMD01114.1"/>
    <property type="molecule type" value="Genomic_DNA"/>
</dbReference>
<feature type="domain" description="MoaB/Mog" evidence="12">
    <location>
        <begin position="190"/>
        <end position="329"/>
    </location>
</feature>
<dbReference type="CDD" id="cd00887">
    <property type="entry name" value="MoeA"/>
    <property type="match status" value="1"/>
</dbReference>
<dbReference type="UniPathway" id="UPA00344"/>
<dbReference type="STRING" id="507626.LOKO_02047"/>
<dbReference type="SUPFAM" id="SSF63867">
    <property type="entry name" value="MoeA C-terminal domain-like"/>
    <property type="match status" value="1"/>
</dbReference>
<proteinExistence type="inferred from homology"/>
<evidence type="ECO:0000256" key="3">
    <source>
        <dbReference type="ARBA" id="ARBA00005046"/>
    </source>
</evidence>
<evidence type="ECO:0000259" key="12">
    <source>
        <dbReference type="SMART" id="SM00852"/>
    </source>
</evidence>
<evidence type="ECO:0000256" key="10">
    <source>
        <dbReference type="ARBA" id="ARBA00047317"/>
    </source>
</evidence>
<organism evidence="13 14">
    <name type="scientific">Halomonas chromatireducens</name>
    <dbReference type="NCBI Taxonomy" id="507626"/>
    <lineage>
        <taxon>Bacteria</taxon>
        <taxon>Pseudomonadati</taxon>
        <taxon>Pseudomonadota</taxon>
        <taxon>Gammaproteobacteria</taxon>
        <taxon>Oceanospirillales</taxon>
        <taxon>Halomonadaceae</taxon>
        <taxon>Halomonas</taxon>
    </lineage>
</organism>
<reference evidence="13 14" key="2">
    <citation type="submission" date="2016-02" db="EMBL/GenBank/DDBJ databases">
        <authorList>
            <person name="Wen L."/>
            <person name="He K."/>
            <person name="Yang H."/>
        </authorList>
    </citation>
    <scope>NUCLEOTIDE SEQUENCE [LARGE SCALE GENOMIC DNA]</scope>
    <source>
        <strain evidence="13 14">AGD 8-3</strain>
    </source>
</reference>
<dbReference type="Pfam" id="PF03453">
    <property type="entry name" value="MoeA_N"/>
    <property type="match status" value="1"/>
</dbReference>
<dbReference type="InterPro" id="IPR036688">
    <property type="entry name" value="MoeA_C_domain_IV_sf"/>
</dbReference>
<dbReference type="RefSeq" id="WP_066448462.1">
    <property type="nucleotide sequence ID" value="NZ_CP014226.1"/>
</dbReference>
<dbReference type="NCBIfam" id="TIGR00177">
    <property type="entry name" value="molyb_syn"/>
    <property type="match status" value="1"/>
</dbReference>
<dbReference type="InterPro" id="IPR036425">
    <property type="entry name" value="MoaB/Mog-like_dom_sf"/>
</dbReference>
<comment type="similarity">
    <text evidence="4 11">Belongs to the MoeA family.</text>
</comment>
<dbReference type="AlphaFoldDB" id="A0A125R057"/>
<dbReference type="Gene3D" id="2.40.340.10">
    <property type="entry name" value="MoeA, C-terminal, domain IV"/>
    <property type="match status" value="1"/>
</dbReference>
<evidence type="ECO:0000313" key="14">
    <source>
        <dbReference type="Proteomes" id="UP000063387"/>
    </source>
</evidence>
<evidence type="ECO:0000256" key="5">
    <source>
        <dbReference type="ARBA" id="ARBA00022505"/>
    </source>
</evidence>
<dbReference type="InterPro" id="IPR001453">
    <property type="entry name" value="MoaB/Mog_dom"/>
</dbReference>
<dbReference type="GO" id="GO:0005829">
    <property type="term" value="C:cytosol"/>
    <property type="evidence" value="ECO:0007669"/>
    <property type="project" value="TreeGrafter"/>
</dbReference>
<dbReference type="Gene3D" id="2.170.190.11">
    <property type="entry name" value="Molybdopterin biosynthesis moea protein, domain 3"/>
    <property type="match status" value="1"/>
</dbReference>
<dbReference type="GO" id="GO:0046872">
    <property type="term" value="F:metal ion binding"/>
    <property type="evidence" value="ECO:0007669"/>
    <property type="project" value="UniProtKB-UniRule"/>
</dbReference>
<reference evidence="13 14" key="1">
    <citation type="journal article" date="2016" name="Genome Announc.">
        <title>Draft Genome Sequence of 'Halomonas chromatireducens' Strain AGD 8-3, a Haloalkaliphilic Chromate- and Selenite-Reducing Gammaproteobacterium.</title>
        <authorList>
            <person name="Sharko F.S."/>
            <person name="Shapovalova A.A."/>
            <person name="Tsygankova S.V."/>
            <person name="Komova A.V."/>
            <person name="Boulygina E.S."/>
            <person name="Teslyuk A.B."/>
            <person name="Gotovtsev P.M."/>
            <person name="Namsaraev Z.B."/>
            <person name="Khijniak T.V."/>
            <person name="Nedoluzhko A.V."/>
            <person name="Vasilov R.G."/>
        </authorList>
    </citation>
    <scope>NUCLEOTIDE SEQUENCE [LARGE SCALE GENOMIC DNA]</scope>
    <source>
        <strain evidence="13 14">AGD 8-3</strain>
    </source>
</reference>
<dbReference type="SUPFAM" id="SSF53218">
    <property type="entry name" value="Molybdenum cofactor biosynthesis proteins"/>
    <property type="match status" value="1"/>
</dbReference>
<dbReference type="Gene3D" id="3.40.980.10">
    <property type="entry name" value="MoaB/Mog-like domain"/>
    <property type="match status" value="1"/>
</dbReference>
<dbReference type="InterPro" id="IPR005111">
    <property type="entry name" value="MoeA_C_domain_IV"/>
</dbReference>
<name>A0A125R057_9GAMM</name>
<dbReference type="Proteomes" id="UP000063387">
    <property type="component" value="Chromosome"/>
</dbReference>
<dbReference type="PATRIC" id="fig|507626.3.peg.2041"/>
<evidence type="ECO:0000256" key="6">
    <source>
        <dbReference type="ARBA" id="ARBA00022679"/>
    </source>
</evidence>
<dbReference type="SUPFAM" id="SSF63882">
    <property type="entry name" value="MoeA N-terminal region -like"/>
    <property type="match status" value="1"/>
</dbReference>
<evidence type="ECO:0000256" key="4">
    <source>
        <dbReference type="ARBA" id="ARBA00010763"/>
    </source>
</evidence>
<dbReference type="OrthoDB" id="9804758at2"/>
<dbReference type="FunFam" id="3.40.980.10:FF:000004">
    <property type="entry name" value="Molybdopterin molybdenumtransferase"/>
    <property type="match status" value="1"/>
</dbReference>
<comment type="catalytic activity">
    <reaction evidence="10">
        <text>adenylyl-molybdopterin + molybdate = Mo-molybdopterin + AMP + H(+)</text>
        <dbReference type="Rhea" id="RHEA:35047"/>
        <dbReference type="ChEBI" id="CHEBI:15378"/>
        <dbReference type="ChEBI" id="CHEBI:36264"/>
        <dbReference type="ChEBI" id="CHEBI:62727"/>
        <dbReference type="ChEBI" id="CHEBI:71302"/>
        <dbReference type="ChEBI" id="CHEBI:456215"/>
        <dbReference type="EC" id="2.10.1.1"/>
    </reaction>
</comment>
<keyword evidence="9 11" id="KW-0501">Molybdenum cofactor biosynthesis</keyword>
<evidence type="ECO:0000256" key="9">
    <source>
        <dbReference type="ARBA" id="ARBA00023150"/>
    </source>
</evidence>
<keyword evidence="5 11" id="KW-0500">Molybdenum</keyword>
<keyword evidence="6 11" id="KW-0808">Transferase</keyword>
<sequence>MSLSCFDFGERMLTVDEARAAVLDLVPHPLAEEWQPLACLHGRVLAESLVSPIDVPQNTNSAMDGIALGWPQTGTALPDSWILAGEVLAGHRHEPALASGECVRITTGAPLPPGADTVIMREQIEFQQGRVRIAYPDAVRRGQNVRLAGEDIARGAVALVAGTRLGAAELGLLASLGMARAPVRRRPRVAVFSTGDEVTAPGKPLPSAGIFDANRFSLAGLIAEHGGEVCDLGILPDDRGAIITALADAARDADLVITSGGVSVGEADQVRAALAEVGELGFWKIAIRPGRPLACGRLGAQGTPFFGLPGNPVAAMVTFLQFVAPLLRRLQGCPTLEPCRLTARTEHDMPSRAGRVDFLRGVFHCDAWGQLHVRSTGHQGSGILSSMVAANCLIEIPADCEAISQGEAATIQPFADFCRGMPS</sequence>
<dbReference type="SMART" id="SM00852">
    <property type="entry name" value="MoCF_biosynth"/>
    <property type="match status" value="1"/>
</dbReference>
<evidence type="ECO:0000256" key="7">
    <source>
        <dbReference type="ARBA" id="ARBA00022723"/>
    </source>
</evidence>
<evidence type="ECO:0000256" key="2">
    <source>
        <dbReference type="ARBA" id="ARBA00002901"/>
    </source>
</evidence>
<comment type="cofactor">
    <cofactor evidence="1 11">
        <name>Mg(2+)</name>
        <dbReference type="ChEBI" id="CHEBI:18420"/>
    </cofactor>
</comment>
<dbReference type="InterPro" id="IPR036135">
    <property type="entry name" value="MoeA_linker/N_sf"/>
</dbReference>
<keyword evidence="8 11" id="KW-0460">Magnesium</keyword>
<evidence type="ECO:0000256" key="11">
    <source>
        <dbReference type="RuleBase" id="RU365090"/>
    </source>
</evidence>
<dbReference type="InterPro" id="IPR038987">
    <property type="entry name" value="MoeA-like"/>
</dbReference>
<dbReference type="NCBIfam" id="NF045515">
    <property type="entry name" value="Glp_gephyrin"/>
    <property type="match status" value="1"/>
</dbReference>
<comment type="pathway">
    <text evidence="3 11">Cofactor biosynthesis; molybdopterin biosynthesis.</text>
</comment>
<keyword evidence="7 11" id="KW-0479">Metal-binding</keyword>
<dbReference type="PANTHER" id="PTHR10192">
    <property type="entry name" value="MOLYBDOPTERIN BIOSYNTHESIS PROTEIN"/>
    <property type="match status" value="1"/>
</dbReference>
<protein>
    <recommendedName>
        <fullName evidence="11">Molybdopterin molybdenumtransferase</fullName>
        <ecNumber evidence="11">2.10.1.1</ecNumber>
    </recommendedName>
</protein>
<dbReference type="InterPro" id="IPR005110">
    <property type="entry name" value="MoeA_linker/N"/>
</dbReference>
<dbReference type="Pfam" id="PF00994">
    <property type="entry name" value="MoCF_biosynth"/>
    <property type="match status" value="1"/>
</dbReference>